<dbReference type="InterPro" id="IPR015947">
    <property type="entry name" value="PUA-like_sf"/>
</dbReference>
<dbReference type="SUPFAM" id="SSF88697">
    <property type="entry name" value="PUA domain-like"/>
    <property type="match status" value="1"/>
</dbReference>
<reference evidence="4" key="1">
    <citation type="journal article" date="2020" name="Stud. Mycol.">
        <title>101 Dothideomycetes genomes: a test case for predicting lifestyles and emergence of pathogens.</title>
        <authorList>
            <person name="Haridas S."/>
            <person name="Albert R."/>
            <person name="Binder M."/>
            <person name="Bloem J."/>
            <person name="Labutti K."/>
            <person name="Salamov A."/>
            <person name="Andreopoulos B."/>
            <person name="Baker S."/>
            <person name="Barry K."/>
            <person name="Bills G."/>
            <person name="Bluhm B."/>
            <person name="Cannon C."/>
            <person name="Castanera R."/>
            <person name="Culley D."/>
            <person name="Daum C."/>
            <person name="Ezra D."/>
            <person name="Gonzalez J."/>
            <person name="Henrissat B."/>
            <person name="Kuo A."/>
            <person name="Liang C."/>
            <person name="Lipzen A."/>
            <person name="Lutzoni F."/>
            <person name="Magnuson J."/>
            <person name="Mondo S."/>
            <person name="Nolan M."/>
            <person name="Ohm R."/>
            <person name="Pangilinan J."/>
            <person name="Park H.-J."/>
            <person name="Ramirez L."/>
            <person name="Alfaro M."/>
            <person name="Sun H."/>
            <person name="Tritt A."/>
            <person name="Yoshinaga Y."/>
            <person name="Zwiers L.-H."/>
            <person name="Turgeon B."/>
            <person name="Goodwin S."/>
            <person name="Spatafora J."/>
            <person name="Crous P."/>
            <person name="Grigoriev I."/>
        </authorList>
    </citation>
    <scope>NUCLEOTIDE SEQUENCE</scope>
    <source>
        <strain evidence="4">ATCC 74209</strain>
    </source>
</reference>
<dbReference type="AlphaFoldDB" id="A0A9P4JD93"/>
<dbReference type="PANTHER" id="PTHR14140:SF27">
    <property type="entry name" value="OS04G0289800 PROTEIN"/>
    <property type="match status" value="1"/>
</dbReference>
<dbReference type="GO" id="GO:0016567">
    <property type="term" value="P:protein ubiquitination"/>
    <property type="evidence" value="ECO:0007669"/>
    <property type="project" value="TreeGrafter"/>
</dbReference>
<dbReference type="InterPro" id="IPR036987">
    <property type="entry name" value="SRA-YDG_sf"/>
</dbReference>
<gene>
    <name evidence="4" type="ORF">GQ43DRAFT_342613</name>
</gene>
<evidence type="ECO:0000313" key="5">
    <source>
        <dbReference type="Proteomes" id="UP000799536"/>
    </source>
</evidence>
<dbReference type="PANTHER" id="PTHR14140">
    <property type="entry name" value="E3 UBIQUITIN-PROTEIN LIGASE UHRF-RELATED"/>
    <property type="match status" value="1"/>
</dbReference>
<evidence type="ECO:0000259" key="3">
    <source>
        <dbReference type="PROSITE" id="PS51015"/>
    </source>
</evidence>
<dbReference type="SMART" id="SM00466">
    <property type="entry name" value="SRA"/>
    <property type="match status" value="1"/>
</dbReference>
<dbReference type="GO" id="GO:0005634">
    <property type="term" value="C:nucleus"/>
    <property type="evidence" value="ECO:0007669"/>
    <property type="project" value="UniProtKB-SubCell"/>
</dbReference>
<sequence>PVNKYILKLSKFLENQYGLPRLWLAGPVAFPWDISTDAKQLYIRWCMGIFNIDLLRGLIISSGGKRNRDKLDPKWPGKKDSKYHGGGHLVLGQWWPSMLTMIRDGAHGHTQAGISGSPGLGAFSIVLSGGSGYNDRDEDYGDIVYYWGTDAKRNDGQPTQSTLRLIESCDIVKQPVRVFRSMNLKADNPYRPECGYRYDGLYDVVSYEISQSEVEKAAHRFKLVRQPGQHPIRCALNGEKSKRPTKYEVEAYHRMKDIVS</sequence>
<name>A0A9P4JD93_9PLEO</name>
<accession>A0A9P4JD93</accession>
<dbReference type="Pfam" id="PF02182">
    <property type="entry name" value="SAD_SRA"/>
    <property type="match status" value="1"/>
</dbReference>
<comment type="subcellular location">
    <subcellularLocation>
        <location evidence="2">Nucleus</location>
    </subcellularLocation>
</comment>
<dbReference type="GO" id="GO:0061630">
    <property type="term" value="F:ubiquitin protein ligase activity"/>
    <property type="evidence" value="ECO:0007669"/>
    <property type="project" value="TreeGrafter"/>
</dbReference>
<dbReference type="EMBL" id="ML994249">
    <property type="protein sequence ID" value="KAF2197326.1"/>
    <property type="molecule type" value="Genomic_DNA"/>
</dbReference>
<feature type="non-terminal residue" evidence="4">
    <location>
        <position position="260"/>
    </location>
</feature>
<evidence type="ECO:0000256" key="1">
    <source>
        <dbReference type="ARBA" id="ARBA00023242"/>
    </source>
</evidence>
<dbReference type="GO" id="GO:0044027">
    <property type="term" value="P:negative regulation of gene expression via chromosomal CpG island methylation"/>
    <property type="evidence" value="ECO:0007669"/>
    <property type="project" value="TreeGrafter"/>
</dbReference>
<dbReference type="Proteomes" id="UP000799536">
    <property type="component" value="Unassembled WGS sequence"/>
</dbReference>
<keyword evidence="5" id="KW-1185">Reference proteome</keyword>
<dbReference type="OrthoDB" id="2270193at2759"/>
<keyword evidence="1 2" id="KW-0539">Nucleus</keyword>
<proteinExistence type="predicted"/>
<dbReference type="Gene3D" id="2.30.280.10">
    <property type="entry name" value="SRA-YDG"/>
    <property type="match status" value="1"/>
</dbReference>
<dbReference type="InterPro" id="IPR003105">
    <property type="entry name" value="SRA_YDG"/>
</dbReference>
<feature type="non-terminal residue" evidence="4">
    <location>
        <position position="1"/>
    </location>
</feature>
<feature type="domain" description="YDG" evidence="3">
    <location>
        <begin position="84"/>
        <end position="225"/>
    </location>
</feature>
<evidence type="ECO:0000256" key="2">
    <source>
        <dbReference type="PROSITE-ProRule" id="PRU00358"/>
    </source>
</evidence>
<organism evidence="4 5">
    <name type="scientific">Delitschia confertaspora ATCC 74209</name>
    <dbReference type="NCBI Taxonomy" id="1513339"/>
    <lineage>
        <taxon>Eukaryota</taxon>
        <taxon>Fungi</taxon>
        <taxon>Dikarya</taxon>
        <taxon>Ascomycota</taxon>
        <taxon>Pezizomycotina</taxon>
        <taxon>Dothideomycetes</taxon>
        <taxon>Pleosporomycetidae</taxon>
        <taxon>Pleosporales</taxon>
        <taxon>Delitschiaceae</taxon>
        <taxon>Delitschia</taxon>
    </lineage>
</organism>
<dbReference type="InterPro" id="IPR045134">
    <property type="entry name" value="UHRF1/2-like"/>
</dbReference>
<evidence type="ECO:0000313" key="4">
    <source>
        <dbReference type="EMBL" id="KAF2197326.1"/>
    </source>
</evidence>
<dbReference type="PROSITE" id="PS51015">
    <property type="entry name" value="YDG"/>
    <property type="match status" value="1"/>
</dbReference>
<protein>
    <recommendedName>
        <fullName evidence="3">YDG domain-containing protein</fullName>
    </recommendedName>
</protein>
<comment type="caution">
    <text evidence="4">The sequence shown here is derived from an EMBL/GenBank/DDBJ whole genome shotgun (WGS) entry which is preliminary data.</text>
</comment>